<evidence type="ECO:0000256" key="1">
    <source>
        <dbReference type="SAM" id="MobiDB-lite"/>
    </source>
</evidence>
<dbReference type="AlphaFoldDB" id="A0A918ZXJ1"/>
<dbReference type="EMBL" id="BNAT01000116">
    <property type="protein sequence ID" value="GHE74007.1"/>
    <property type="molecule type" value="Genomic_DNA"/>
</dbReference>
<name>A0A918ZXJ1_9ACTN</name>
<protein>
    <submittedName>
        <fullName evidence="2">Uncharacterized protein</fullName>
    </submittedName>
</protein>
<reference evidence="2" key="1">
    <citation type="journal article" date="2014" name="Int. J. Syst. Evol. Microbiol.">
        <title>Complete genome sequence of Corynebacterium casei LMG S-19264T (=DSM 44701T), isolated from a smear-ripened cheese.</title>
        <authorList>
            <consortium name="US DOE Joint Genome Institute (JGI-PGF)"/>
            <person name="Walter F."/>
            <person name="Albersmeier A."/>
            <person name="Kalinowski J."/>
            <person name="Ruckert C."/>
        </authorList>
    </citation>
    <scope>NUCLEOTIDE SEQUENCE</scope>
    <source>
        <strain evidence="2">CGMCC 4.7403</strain>
    </source>
</reference>
<organism evidence="2 3">
    <name type="scientific">Streptomyces capitiformicae</name>
    <dbReference type="NCBI Taxonomy" id="2014920"/>
    <lineage>
        <taxon>Bacteria</taxon>
        <taxon>Bacillati</taxon>
        <taxon>Actinomycetota</taxon>
        <taxon>Actinomycetes</taxon>
        <taxon>Kitasatosporales</taxon>
        <taxon>Streptomycetaceae</taxon>
        <taxon>Streptomyces</taxon>
    </lineage>
</organism>
<keyword evidence="3" id="KW-1185">Reference proteome</keyword>
<reference evidence="2" key="2">
    <citation type="submission" date="2020-09" db="EMBL/GenBank/DDBJ databases">
        <authorList>
            <person name="Sun Q."/>
            <person name="Zhou Y."/>
        </authorList>
    </citation>
    <scope>NUCLEOTIDE SEQUENCE</scope>
    <source>
        <strain evidence="2">CGMCC 4.7403</strain>
    </source>
</reference>
<feature type="region of interest" description="Disordered" evidence="1">
    <location>
        <begin position="56"/>
        <end position="76"/>
    </location>
</feature>
<proteinExistence type="predicted"/>
<comment type="caution">
    <text evidence="2">The sequence shown here is derived from an EMBL/GenBank/DDBJ whole genome shotgun (WGS) entry which is preliminary data.</text>
</comment>
<evidence type="ECO:0000313" key="2">
    <source>
        <dbReference type="EMBL" id="GHE74007.1"/>
    </source>
</evidence>
<accession>A0A918ZXJ1</accession>
<dbReference type="Proteomes" id="UP000603227">
    <property type="component" value="Unassembled WGS sequence"/>
</dbReference>
<sequence>MLAHAFLTVVRADEHARHSRPDELIPLTCNEIQRLFNAPVVRRTHDTAHRLDWSHWRRRHQAQSQTSHYQRQATQA</sequence>
<evidence type="ECO:0000313" key="3">
    <source>
        <dbReference type="Proteomes" id="UP000603227"/>
    </source>
</evidence>
<feature type="compositionally biased region" description="Polar residues" evidence="1">
    <location>
        <begin position="62"/>
        <end position="76"/>
    </location>
</feature>
<gene>
    <name evidence="2" type="ORF">GCM10017771_97500</name>
</gene>